<protein>
    <submittedName>
        <fullName evidence="1">Uncharacterized protein</fullName>
    </submittedName>
</protein>
<accession>A0A1A9V822</accession>
<keyword evidence="2" id="KW-1185">Reference proteome</keyword>
<reference evidence="1" key="1">
    <citation type="submission" date="2020-05" db="UniProtKB">
        <authorList>
            <consortium name="EnsemblMetazoa"/>
        </authorList>
    </citation>
    <scope>IDENTIFICATION</scope>
    <source>
        <strain evidence="1">TTRI</strain>
    </source>
</reference>
<dbReference type="Proteomes" id="UP000078200">
    <property type="component" value="Unassembled WGS sequence"/>
</dbReference>
<evidence type="ECO:0000313" key="2">
    <source>
        <dbReference type="Proteomes" id="UP000078200"/>
    </source>
</evidence>
<evidence type="ECO:0000313" key="1">
    <source>
        <dbReference type="EnsemblMetazoa" id="GAUT028855-PA"/>
    </source>
</evidence>
<dbReference type="VEuPathDB" id="VectorBase:GAUT028855"/>
<organism evidence="1 2">
    <name type="scientific">Glossina austeni</name>
    <name type="common">Savannah tsetse fly</name>
    <dbReference type="NCBI Taxonomy" id="7395"/>
    <lineage>
        <taxon>Eukaryota</taxon>
        <taxon>Metazoa</taxon>
        <taxon>Ecdysozoa</taxon>
        <taxon>Arthropoda</taxon>
        <taxon>Hexapoda</taxon>
        <taxon>Insecta</taxon>
        <taxon>Pterygota</taxon>
        <taxon>Neoptera</taxon>
        <taxon>Endopterygota</taxon>
        <taxon>Diptera</taxon>
        <taxon>Brachycera</taxon>
        <taxon>Muscomorpha</taxon>
        <taxon>Hippoboscoidea</taxon>
        <taxon>Glossinidae</taxon>
        <taxon>Glossina</taxon>
    </lineage>
</organism>
<name>A0A1A9V822_GLOAU</name>
<proteinExistence type="predicted"/>
<dbReference type="EnsemblMetazoa" id="GAUT028855-RA">
    <property type="protein sequence ID" value="GAUT028855-PA"/>
    <property type="gene ID" value="GAUT028855"/>
</dbReference>
<dbReference type="AlphaFoldDB" id="A0A1A9V822"/>
<sequence>MDENFLHRDLEMRQKATEDTSNGLKINKTVAEECYINIWHKEDLSSASKEIEILSVNISESFKRAKINFWRLFAAQDFVMLLSNDAHQAQESNESCIRILYFKV</sequence>